<comment type="caution">
    <text evidence="1">The sequence shown here is derived from an EMBL/GenBank/DDBJ whole genome shotgun (WGS) entry which is preliminary data.</text>
</comment>
<proteinExistence type="predicted"/>
<accession>A0A699ZSF1</accession>
<dbReference type="Proteomes" id="UP000485058">
    <property type="component" value="Unassembled WGS sequence"/>
</dbReference>
<keyword evidence="2" id="KW-1185">Reference proteome</keyword>
<reference evidence="1 2" key="1">
    <citation type="submission" date="2020-02" db="EMBL/GenBank/DDBJ databases">
        <title>Draft genome sequence of Haematococcus lacustris strain NIES-144.</title>
        <authorList>
            <person name="Morimoto D."/>
            <person name="Nakagawa S."/>
            <person name="Yoshida T."/>
            <person name="Sawayama S."/>
        </authorList>
    </citation>
    <scope>NUCLEOTIDE SEQUENCE [LARGE SCALE GENOMIC DNA]</scope>
    <source>
        <strain evidence="1 2">NIES-144</strain>
    </source>
</reference>
<name>A0A699ZSF1_HAELA</name>
<organism evidence="1 2">
    <name type="scientific">Haematococcus lacustris</name>
    <name type="common">Green alga</name>
    <name type="synonym">Haematococcus pluvialis</name>
    <dbReference type="NCBI Taxonomy" id="44745"/>
    <lineage>
        <taxon>Eukaryota</taxon>
        <taxon>Viridiplantae</taxon>
        <taxon>Chlorophyta</taxon>
        <taxon>core chlorophytes</taxon>
        <taxon>Chlorophyceae</taxon>
        <taxon>CS clade</taxon>
        <taxon>Chlamydomonadales</taxon>
        <taxon>Haematococcaceae</taxon>
        <taxon>Haematococcus</taxon>
    </lineage>
</organism>
<sequence length="31" mass="3316">MPLPPGPAWVRDALAACDQRCEELDAGAYAQ</sequence>
<evidence type="ECO:0000313" key="1">
    <source>
        <dbReference type="EMBL" id="GFH22659.1"/>
    </source>
</evidence>
<dbReference type="AlphaFoldDB" id="A0A699ZSF1"/>
<gene>
    <name evidence="1" type="ORF">HaLaN_20157</name>
</gene>
<dbReference type="EMBL" id="BLLF01002092">
    <property type="protein sequence ID" value="GFH22659.1"/>
    <property type="molecule type" value="Genomic_DNA"/>
</dbReference>
<protein>
    <submittedName>
        <fullName evidence="1">Uncharacterized protein</fullName>
    </submittedName>
</protein>
<evidence type="ECO:0000313" key="2">
    <source>
        <dbReference type="Proteomes" id="UP000485058"/>
    </source>
</evidence>